<dbReference type="Gene3D" id="2.60.40.1120">
    <property type="entry name" value="Carboxypeptidase-like, regulatory domain"/>
    <property type="match status" value="1"/>
</dbReference>
<protein>
    <recommendedName>
        <fullName evidence="3">Carboxypeptidase-like protein</fullName>
    </recommendedName>
</protein>
<reference evidence="2" key="1">
    <citation type="journal article" date="2019" name="Int. J. Syst. Evol. Microbiol.">
        <title>The Global Catalogue of Microorganisms (GCM) 10K type strain sequencing project: providing services to taxonomists for standard genome sequencing and annotation.</title>
        <authorList>
            <consortium name="The Broad Institute Genomics Platform"/>
            <consortium name="The Broad Institute Genome Sequencing Center for Infectious Disease"/>
            <person name="Wu L."/>
            <person name="Ma J."/>
        </authorList>
    </citation>
    <scope>NUCLEOTIDE SEQUENCE [LARGE SCALE GENOMIC DNA]</scope>
    <source>
        <strain evidence="2">JCM 17106</strain>
    </source>
</reference>
<organism evidence="1 2">
    <name type="scientific">Aquimarina addita</name>
    <dbReference type="NCBI Taxonomy" id="870485"/>
    <lineage>
        <taxon>Bacteria</taxon>
        <taxon>Pseudomonadati</taxon>
        <taxon>Bacteroidota</taxon>
        <taxon>Flavobacteriia</taxon>
        <taxon>Flavobacteriales</taxon>
        <taxon>Flavobacteriaceae</taxon>
        <taxon>Aquimarina</taxon>
    </lineage>
</organism>
<dbReference type="SUPFAM" id="SSF49464">
    <property type="entry name" value="Carboxypeptidase regulatory domain-like"/>
    <property type="match status" value="1"/>
</dbReference>
<dbReference type="InterPro" id="IPR008969">
    <property type="entry name" value="CarboxyPept-like_regulatory"/>
</dbReference>
<dbReference type="EMBL" id="BAABCW010000012">
    <property type="protein sequence ID" value="GAA3513232.1"/>
    <property type="molecule type" value="Genomic_DNA"/>
</dbReference>
<accession>A0ABP6UP05</accession>
<dbReference type="RefSeq" id="WP_344928597.1">
    <property type="nucleotide sequence ID" value="NZ_BAABCW010000012.1"/>
</dbReference>
<name>A0ABP6UP05_9FLAO</name>
<proteinExistence type="predicted"/>
<sequence length="242" mass="26893">MNEKFVLSIGKPCSEKFGNFKQTDTGGFCNSCQKTVVDFSTLSDRQISAYFEKNQKNICGNFNKSQLKTYSSNIVSVKKKSRISALGAGLMSFSLISLGSVHHSWGQHTDQVIVMPVSQKENLSEESKDSELTQGEYAIEGTIVDKENGDPLPGVNVMLKGSNIGCASDFDGKFAFPKLLKTGDTLIINYMGFETQKIVVSDNQKLTIVMEESHELLMGEVAVHEVYASKRTFWKKIKCIFR</sequence>
<evidence type="ECO:0000313" key="1">
    <source>
        <dbReference type="EMBL" id="GAA3513232.1"/>
    </source>
</evidence>
<evidence type="ECO:0008006" key="3">
    <source>
        <dbReference type="Google" id="ProtNLM"/>
    </source>
</evidence>
<dbReference type="Pfam" id="PF13715">
    <property type="entry name" value="CarbopepD_reg_2"/>
    <property type="match status" value="1"/>
</dbReference>
<comment type="caution">
    <text evidence="1">The sequence shown here is derived from an EMBL/GenBank/DDBJ whole genome shotgun (WGS) entry which is preliminary data.</text>
</comment>
<gene>
    <name evidence="1" type="ORF">GCM10022393_28790</name>
</gene>
<dbReference type="Proteomes" id="UP001500459">
    <property type="component" value="Unassembled WGS sequence"/>
</dbReference>
<evidence type="ECO:0000313" key="2">
    <source>
        <dbReference type="Proteomes" id="UP001500459"/>
    </source>
</evidence>
<keyword evidence="2" id="KW-1185">Reference proteome</keyword>